<keyword evidence="5" id="KW-0676">Redox-active center</keyword>
<feature type="domain" description="Thioredoxin" evidence="7">
    <location>
        <begin position="60"/>
        <end position="213"/>
    </location>
</feature>
<organism evidence="8 9">
    <name type="scientific">Rhodococcus baikonurensis</name>
    <dbReference type="NCBI Taxonomy" id="172041"/>
    <lineage>
        <taxon>Bacteria</taxon>
        <taxon>Bacillati</taxon>
        <taxon>Actinomycetota</taxon>
        <taxon>Actinomycetes</taxon>
        <taxon>Mycobacteriales</taxon>
        <taxon>Nocardiaceae</taxon>
        <taxon>Rhodococcus</taxon>
        <taxon>Rhodococcus erythropolis group</taxon>
    </lineage>
</organism>
<name>A0ABV5XTP4_9NOCA</name>
<evidence type="ECO:0000256" key="6">
    <source>
        <dbReference type="SAM" id="MobiDB-lite"/>
    </source>
</evidence>
<dbReference type="PANTHER" id="PTHR42852:SF6">
    <property type="entry name" value="THIOL:DISULFIDE INTERCHANGE PROTEIN DSBE"/>
    <property type="match status" value="1"/>
</dbReference>
<dbReference type="PANTHER" id="PTHR42852">
    <property type="entry name" value="THIOL:DISULFIDE INTERCHANGE PROTEIN DSBE"/>
    <property type="match status" value="1"/>
</dbReference>
<comment type="subcellular location">
    <subcellularLocation>
        <location evidence="1">Cell envelope</location>
    </subcellularLocation>
</comment>
<sequence length="213" mass="22315">MQARSRWLMFFLAVIALLVVAIWPRSEPTESHSPTRPQMPPAASQDDGEALDPSFTSATAAAKVSCPAAPAAPPVNGKLRGIKATCLGESTEVDLGAALSGEPTLINLWASWCGPCRSEIPVLNDYAGSPGAIRVVGVNVQDDMSAALALLTDAGVRYPSFAAIDDVGIALSAPPVLPLSFLVQRDGSVDQVTAPMVFENTDQIRSAVSELMK</sequence>
<evidence type="ECO:0000256" key="4">
    <source>
        <dbReference type="ARBA" id="ARBA00023157"/>
    </source>
</evidence>
<evidence type="ECO:0000259" key="7">
    <source>
        <dbReference type="PROSITE" id="PS51352"/>
    </source>
</evidence>
<keyword evidence="3" id="KW-0735">Signal-anchor</keyword>
<feature type="region of interest" description="Disordered" evidence="6">
    <location>
        <begin position="27"/>
        <end position="52"/>
    </location>
</feature>
<protein>
    <submittedName>
        <fullName evidence="8">TlpA family protein disulfide reductase</fullName>
    </submittedName>
</protein>
<dbReference type="Proteomes" id="UP001589587">
    <property type="component" value="Unassembled WGS sequence"/>
</dbReference>
<dbReference type="InterPro" id="IPR050553">
    <property type="entry name" value="Thioredoxin_ResA/DsbE_sf"/>
</dbReference>
<keyword evidence="2" id="KW-0201">Cytochrome c-type biogenesis</keyword>
<dbReference type="InterPro" id="IPR013766">
    <property type="entry name" value="Thioredoxin_domain"/>
</dbReference>
<dbReference type="CDD" id="cd02966">
    <property type="entry name" value="TlpA_like_family"/>
    <property type="match status" value="1"/>
</dbReference>
<dbReference type="SUPFAM" id="SSF52833">
    <property type="entry name" value="Thioredoxin-like"/>
    <property type="match status" value="1"/>
</dbReference>
<dbReference type="Gene3D" id="3.40.30.10">
    <property type="entry name" value="Glutaredoxin"/>
    <property type="match status" value="1"/>
</dbReference>
<dbReference type="PROSITE" id="PS00194">
    <property type="entry name" value="THIOREDOXIN_1"/>
    <property type="match status" value="1"/>
</dbReference>
<gene>
    <name evidence="8" type="ORF">ACFFQ6_37670</name>
</gene>
<dbReference type="PROSITE" id="PS51352">
    <property type="entry name" value="THIOREDOXIN_2"/>
    <property type="match status" value="1"/>
</dbReference>
<evidence type="ECO:0000313" key="8">
    <source>
        <dbReference type="EMBL" id="MFB9785431.1"/>
    </source>
</evidence>
<accession>A0ABV5XTP4</accession>
<dbReference type="RefSeq" id="WP_047270605.1">
    <property type="nucleotide sequence ID" value="NZ_JBHMAS010000124.1"/>
</dbReference>
<evidence type="ECO:0000256" key="1">
    <source>
        <dbReference type="ARBA" id="ARBA00004196"/>
    </source>
</evidence>
<keyword evidence="3" id="KW-0812">Transmembrane</keyword>
<dbReference type="InterPro" id="IPR017937">
    <property type="entry name" value="Thioredoxin_CS"/>
</dbReference>
<evidence type="ECO:0000256" key="3">
    <source>
        <dbReference type="ARBA" id="ARBA00022968"/>
    </source>
</evidence>
<dbReference type="Pfam" id="PF08534">
    <property type="entry name" value="Redoxin"/>
    <property type="match status" value="1"/>
</dbReference>
<evidence type="ECO:0000313" key="9">
    <source>
        <dbReference type="Proteomes" id="UP001589587"/>
    </source>
</evidence>
<evidence type="ECO:0000256" key="2">
    <source>
        <dbReference type="ARBA" id="ARBA00022748"/>
    </source>
</evidence>
<proteinExistence type="predicted"/>
<dbReference type="EMBL" id="JBHMAS010000124">
    <property type="protein sequence ID" value="MFB9785431.1"/>
    <property type="molecule type" value="Genomic_DNA"/>
</dbReference>
<keyword evidence="9" id="KW-1185">Reference proteome</keyword>
<keyword evidence="4" id="KW-1015">Disulfide bond</keyword>
<dbReference type="InterPro" id="IPR036249">
    <property type="entry name" value="Thioredoxin-like_sf"/>
</dbReference>
<comment type="caution">
    <text evidence="8">The sequence shown here is derived from an EMBL/GenBank/DDBJ whole genome shotgun (WGS) entry which is preliminary data.</text>
</comment>
<reference evidence="8 9" key="1">
    <citation type="submission" date="2024-09" db="EMBL/GenBank/DDBJ databases">
        <authorList>
            <person name="Sun Q."/>
            <person name="Mori K."/>
        </authorList>
    </citation>
    <scope>NUCLEOTIDE SEQUENCE [LARGE SCALE GENOMIC DNA]</scope>
    <source>
        <strain evidence="8 9">JCM 11411</strain>
    </source>
</reference>
<evidence type="ECO:0000256" key="5">
    <source>
        <dbReference type="ARBA" id="ARBA00023284"/>
    </source>
</evidence>
<dbReference type="InterPro" id="IPR013740">
    <property type="entry name" value="Redoxin"/>
</dbReference>